<name>A0A8K0S8M3_9HYPO</name>
<organism evidence="3 4">
    <name type="scientific">Fusarium tricinctum</name>
    <dbReference type="NCBI Taxonomy" id="61284"/>
    <lineage>
        <taxon>Eukaryota</taxon>
        <taxon>Fungi</taxon>
        <taxon>Dikarya</taxon>
        <taxon>Ascomycota</taxon>
        <taxon>Pezizomycotina</taxon>
        <taxon>Sordariomycetes</taxon>
        <taxon>Hypocreomycetidae</taxon>
        <taxon>Hypocreales</taxon>
        <taxon>Nectriaceae</taxon>
        <taxon>Fusarium</taxon>
        <taxon>Fusarium tricinctum species complex</taxon>
    </lineage>
</organism>
<evidence type="ECO:0000259" key="2">
    <source>
        <dbReference type="Pfam" id="PF14420"/>
    </source>
</evidence>
<keyword evidence="4" id="KW-1185">Reference proteome</keyword>
<dbReference type="PANTHER" id="PTHR38788">
    <property type="entry name" value="CLR5 DOMAIN-CONTAINING PROTEIN"/>
    <property type="match status" value="1"/>
</dbReference>
<accession>A0A8K0S8M3</accession>
<reference evidence="3" key="1">
    <citation type="journal article" date="2021" name="Nat. Commun.">
        <title>Genetic determinants of endophytism in the Arabidopsis root mycobiome.</title>
        <authorList>
            <person name="Mesny F."/>
            <person name="Miyauchi S."/>
            <person name="Thiergart T."/>
            <person name="Pickel B."/>
            <person name="Atanasova L."/>
            <person name="Karlsson M."/>
            <person name="Huettel B."/>
            <person name="Barry K.W."/>
            <person name="Haridas S."/>
            <person name="Chen C."/>
            <person name="Bauer D."/>
            <person name="Andreopoulos W."/>
            <person name="Pangilinan J."/>
            <person name="LaButti K."/>
            <person name="Riley R."/>
            <person name="Lipzen A."/>
            <person name="Clum A."/>
            <person name="Drula E."/>
            <person name="Henrissat B."/>
            <person name="Kohler A."/>
            <person name="Grigoriev I.V."/>
            <person name="Martin F.M."/>
            <person name="Hacquard S."/>
        </authorList>
    </citation>
    <scope>NUCLEOTIDE SEQUENCE</scope>
    <source>
        <strain evidence="3">MPI-SDFR-AT-0068</strain>
    </source>
</reference>
<dbReference type="Proteomes" id="UP000813427">
    <property type="component" value="Unassembled WGS sequence"/>
</dbReference>
<dbReference type="InterPro" id="IPR025676">
    <property type="entry name" value="Clr5_dom"/>
</dbReference>
<dbReference type="EMBL" id="JAGPXF010000001">
    <property type="protein sequence ID" value="KAH7261804.1"/>
    <property type="molecule type" value="Genomic_DNA"/>
</dbReference>
<comment type="caution">
    <text evidence="3">The sequence shown here is derived from an EMBL/GenBank/DDBJ whole genome shotgun (WGS) entry which is preliminary data.</text>
</comment>
<feature type="domain" description="Clr5" evidence="2">
    <location>
        <begin position="30"/>
        <end position="82"/>
    </location>
</feature>
<feature type="region of interest" description="Disordered" evidence="1">
    <location>
        <begin position="1"/>
        <end position="23"/>
    </location>
</feature>
<gene>
    <name evidence="3" type="ORF">BKA59DRAFT_550219</name>
</gene>
<dbReference type="AlphaFoldDB" id="A0A8K0S8M3"/>
<protein>
    <submittedName>
        <fullName evidence="3">Clr5 domain-containing protein</fullName>
    </submittedName>
</protein>
<dbReference type="OrthoDB" id="194358at2759"/>
<evidence type="ECO:0000256" key="1">
    <source>
        <dbReference type="SAM" id="MobiDB-lite"/>
    </source>
</evidence>
<evidence type="ECO:0000313" key="3">
    <source>
        <dbReference type="EMBL" id="KAH7261804.1"/>
    </source>
</evidence>
<dbReference type="PANTHER" id="PTHR38788:SF3">
    <property type="entry name" value="CLR5 DOMAIN-CONTAINING PROTEIN"/>
    <property type="match status" value="1"/>
</dbReference>
<proteinExistence type="predicted"/>
<evidence type="ECO:0000313" key="4">
    <source>
        <dbReference type="Proteomes" id="UP000813427"/>
    </source>
</evidence>
<sequence length="514" mass="59541">MASHTPLAAKPASNTKPPPKKLSLSIHHSEAEWEVVRPVIERLYTQERRKLRCVMEIMEEKHNFKATIQMYKKRFTKWGFCKNKPRNTSTTLQCPKRKTVTHTTSRAYQTLHLSPKSSPLEAASLALLTSIQNWSTSFHESVNQGLIPPENQVVSPPNDKLNRYDPEQLSFAFRTILELVRCGKGDLAGRLTRRAFLDIEAMLHVEGPLFIWNVLEIMYHMVRLGQAQILDMLMMQLVELASKIHSATYPLITVLRNLQRAVRIWKKDSKLAHIPLLEQAWSLNADIVFNNRDSRLLLMYYRLVWDSSCLKLRLEQLDEVDSWFSAIGNKFPFTDSFFQEIVLSSRPLPTLTEVEILPPKDYKFIKDTSLSAIQHRCTMRFADPSLATAIRLGVLKSRVLEEVNDYSHSEEQSSRHQYHVDRFQARIAAYLMKLLVDIDLELGIGTDIATDRMRDVIAMREFGYSTTAPQVIHDMWQLETFLRQNGHDSEADVIRKETYERLEEYVDEVPLDEI</sequence>
<dbReference type="Pfam" id="PF14420">
    <property type="entry name" value="Clr5"/>
    <property type="match status" value="1"/>
</dbReference>